<protein>
    <submittedName>
        <fullName evidence="3">Uncharacterized protein</fullName>
    </submittedName>
</protein>
<dbReference type="InterPro" id="IPR031578">
    <property type="entry name" value="TipE"/>
</dbReference>
<keyword evidence="2" id="KW-0812">Transmembrane</keyword>
<evidence type="ECO:0000256" key="2">
    <source>
        <dbReference type="SAM" id="Phobius"/>
    </source>
</evidence>
<keyword evidence="2" id="KW-1133">Transmembrane helix</keyword>
<comment type="caution">
    <text evidence="3">The sequence shown here is derived from an EMBL/GenBank/DDBJ whole genome shotgun (WGS) entry which is preliminary data.</text>
</comment>
<gene>
    <name evidence="3" type="ORF">NQ317_000914</name>
</gene>
<keyword evidence="2" id="KW-0472">Membrane</keyword>
<dbReference type="PANTHER" id="PTHR12335">
    <property type="entry name" value="TIPE PROTEIN TEMPERATURE-INDUCED PARALYTIC E"/>
    <property type="match status" value="1"/>
</dbReference>
<evidence type="ECO:0000313" key="4">
    <source>
        <dbReference type="Proteomes" id="UP001162164"/>
    </source>
</evidence>
<sequence length="255" mass="29307">MYGKWYLFGHSCNLFIQSFWGSNFFGISATDCVNGTIYETKSIPRPYITFRQFWNLTGKHRNVVDPNNQYVPALSALTIYNNSRLYINLDGCVNTLKGECFDFLQSHGRDGRNQTSQSRYTCFYNKYRYLSYCAEADVGEIQGAEQNPGIYKTATTLMIKNNSFMVVARFDLKRTWRDLIIAISIPSVLFVVSFITLCAIMQSVRVDDDTKMRCKYCFGGGYQSDMTEMISNKYEMSSPESDGPFNRRSTQEILS</sequence>
<proteinExistence type="predicted"/>
<accession>A0ABQ9K0K1</accession>
<dbReference type="PANTHER" id="PTHR12335:SF3">
    <property type="entry name" value="IP11896P"/>
    <property type="match status" value="1"/>
</dbReference>
<evidence type="ECO:0000313" key="3">
    <source>
        <dbReference type="EMBL" id="KAJ8983878.1"/>
    </source>
</evidence>
<evidence type="ECO:0000256" key="1">
    <source>
        <dbReference type="SAM" id="MobiDB-lite"/>
    </source>
</evidence>
<dbReference type="Proteomes" id="UP001162164">
    <property type="component" value="Unassembled WGS sequence"/>
</dbReference>
<feature type="region of interest" description="Disordered" evidence="1">
    <location>
        <begin position="235"/>
        <end position="255"/>
    </location>
</feature>
<name>A0ABQ9K0K1_9CUCU</name>
<feature type="transmembrane region" description="Helical" evidence="2">
    <location>
        <begin position="179"/>
        <end position="204"/>
    </location>
</feature>
<organism evidence="3 4">
    <name type="scientific">Molorchus minor</name>
    <dbReference type="NCBI Taxonomy" id="1323400"/>
    <lineage>
        <taxon>Eukaryota</taxon>
        <taxon>Metazoa</taxon>
        <taxon>Ecdysozoa</taxon>
        <taxon>Arthropoda</taxon>
        <taxon>Hexapoda</taxon>
        <taxon>Insecta</taxon>
        <taxon>Pterygota</taxon>
        <taxon>Neoptera</taxon>
        <taxon>Endopterygota</taxon>
        <taxon>Coleoptera</taxon>
        <taxon>Polyphaga</taxon>
        <taxon>Cucujiformia</taxon>
        <taxon>Chrysomeloidea</taxon>
        <taxon>Cerambycidae</taxon>
        <taxon>Lamiinae</taxon>
        <taxon>Monochamini</taxon>
        <taxon>Molorchus</taxon>
    </lineage>
</organism>
<reference evidence="3" key="1">
    <citation type="journal article" date="2023" name="Insect Mol. Biol.">
        <title>Genome sequencing provides insights into the evolution of gene families encoding plant cell wall-degrading enzymes in longhorned beetles.</title>
        <authorList>
            <person name="Shin N.R."/>
            <person name="Okamura Y."/>
            <person name="Kirsch R."/>
            <person name="Pauchet Y."/>
        </authorList>
    </citation>
    <scope>NUCLEOTIDE SEQUENCE</scope>
    <source>
        <strain evidence="3">MMC_N1</strain>
    </source>
</reference>
<keyword evidence="4" id="KW-1185">Reference proteome</keyword>
<dbReference type="EMBL" id="JAPWTJ010000056">
    <property type="protein sequence ID" value="KAJ8983878.1"/>
    <property type="molecule type" value="Genomic_DNA"/>
</dbReference>